<dbReference type="InterPro" id="IPR000515">
    <property type="entry name" value="MetI-like"/>
</dbReference>
<feature type="transmembrane region" description="Helical" evidence="11">
    <location>
        <begin position="31"/>
        <end position="51"/>
    </location>
</feature>
<reference evidence="13" key="2">
    <citation type="submission" date="2021-04" db="EMBL/GenBank/DDBJ databases">
        <authorList>
            <person name="Gilroy R."/>
        </authorList>
    </citation>
    <scope>NUCLEOTIDE SEQUENCE</scope>
    <source>
        <strain evidence="13">CHK186-16707</strain>
    </source>
</reference>
<feature type="transmembrane region" description="Helical" evidence="11">
    <location>
        <begin position="98"/>
        <end position="122"/>
    </location>
</feature>
<evidence type="ECO:0000313" key="14">
    <source>
        <dbReference type="Proteomes" id="UP000824225"/>
    </source>
</evidence>
<comment type="function">
    <text evidence="1">Part of the binding-protein-dependent transport system for glutamine; probably responsible for the translocation of the substrate across the membrane.</text>
</comment>
<accession>A0A9D2KLZ5</accession>
<evidence type="ECO:0000256" key="2">
    <source>
        <dbReference type="ARBA" id="ARBA00004429"/>
    </source>
</evidence>
<evidence type="ECO:0000256" key="11">
    <source>
        <dbReference type="RuleBase" id="RU363032"/>
    </source>
</evidence>
<dbReference type="GO" id="GO:0022857">
    <property type="term" value="F:transmembrane transporter activity"/>
    <property type="evidence" value="ECO:0007669"/>
    <property type="project" value="InterPro"/>
</dbReference>
<dbReference type="SUPFAM" id="SSF161098">
    <property type="entry name" value="MetI-like"/>
    <property type="match status" value="1"/>
</dbReference>
<evidence type="ECO:0000256" key="1">
    <source>
        <dbReference type="ARBA" id="ARBA00003159"/>
    </source>
</evidence>
<comment type="caution">
    <text evidence="13">The sequence shown here is derived from an EMBL/GenBank/DDBJ whole genome shotgun (WGS) entry which is preliminary data.</text>
</comment>
<dbReference type="AlphaFoldDB" id="A0A9D2KLZ5"/>
<dbReference type="Pfam" id="PF00528">
    <property type="entry name" value="BPD_transp_1"/>
    <property type="match status" value="1"/>
</dbReference>
<proteinExistence type="inferred from homology"/>
<keyword evidence="5 11" id="KW-0813">Transport</keyword>
<dbReference type="Gene3D" id="1.10.3720.10">
    <property type="entry name" value="MetI-like"/>
    <property type="match status" value="1"/>
</dbReference>
<feature type="transmembrane region" description="Helical" evidence="11">
    <location>
        <begin position="235"/>
        <end position="254"/>
    </location>
</feature>
<keyword evidence="9 11" id="KW-1133">Transmembrane helix</keyword>
<dbReference type="GO" id="GO:0006865">
    <property type="term" value="P:amino acid transport"/>
    <property type="evidence" value="ECO:0007669"/>
    <property type="project" value="UniProtKB-KW"/>
</dbReference>
<gene>
    <name evidence="13" type="ORF">H9962_08655</name>
</gene>
<dbReference type="InterPro" id="IPR035906">
    <property type="entry name" value="MetI-like_sf"/>
</dbReference>
<comment type="subcellular location">
    <subcellularLocation>
        <location evidence="2">Cell inner membrane</location>
        <topology evidence="2">Multi-pass membrane protein</topology>
    </subcellularLocation>
    <subcellularLocation>
        <location evidence="11">Cell membrane</location>
        <topology evidence="11">Multi-pass membrane protein</topology>
    </subcellularLocation>
</comment>
<evidence type="ECO:0000313" key="13">
    <source>
        <dbReference type="EMBL" id="HJA09241.1"/>
    </source>
</evidence>
<evidence type="ECO:0000256" key="10">
    <source>
        <dbReference type="ARBA" id="ARBA00023136"/>
    </source>
</evidence>
<name>A0A9D2KLZ5_9BACT</name>
<organism evidence="13 14">
    <name type="scientific">Candidatus Mailhella merdigallinarum</name>
    <dbReference type="NCBI Taxonomy" id="2838658"/>
    <lineage>
        <taxon>Bacteria</taxon>
        <taxon>Pseudomonadati</taxon>
        <taxon>Thermodesulfobacteriota</taxon>
        <taxon>Desulfovibrionia</taxon>
        <taxon>Desulfovibrionales</taxon>
        <taxon>Desulfovibrionaceae</taxon>
        <taxon>Mailhella</taxon>
    </lineage>
</organism>
<feature type="transmembrane region" description="Helical" evidence="11">
    <location>
        <begin position="63"/>
        <end position="86"/>
    </location>
</feature>
<feature type="transmembrane region" description="Helical" evidence="11">
    <location>
        <begin position="129"/>
        <end position="149"/>
    </location>
</feature>
<comment type="similarity">
    <text evidence="3">Belongs to the binding-protein-dependent transport system permease family. HisMQ subfamily.</text>
</comment>
<sequence length="268" mass="29418">MPDEKDPLAVQNAPTIIVTEGPAVSKDKGSLNAWLIVFVASVLILIALCLWRPDPYWKIMQFVPDGLLVTFGITIISICIAVPLGLLTGLGKLARNPVVNLIASMYVEIIRGIPLLMQLFYIYYALGSLLKVSPMVAAVASLSVCYGAYMGEVFRAGILAVPKGQTEAARSLGFDRFQTMFTVVLPQAMRTIVPPVGNECIALLKDTSLVSIIAVADLLRRGREYASQTFEYFETYTVIALVYLIITLLLSKGLSQAEGRLSRYDRHR</sequence>
<feature type="domain" description="ABC transmembrane type-1" evidence="12">
    <location>
        <begin position="67"/>
        <end position="254"/>
    </location>
</feature>
<dbReference type="NCBIfam" id="TIGR01726">
    <property type="entry name" value="HEQRo_perm_3TM"/>
    <property type="match status" value="1"/>
</dbReference>
<dbReference type="InterPro" id="IPR010065">
    <property type="entry name" value="AA_ABC_transptr_permease_3TM"/>
</dbReference>
<reference evidence="13" key="1">
    <citation type="journal article" date="2021" name="PeerJ">
        <title>Extensive microbial diversity within the chicken gut microbiome revealed by metagenomics and culture.</title>
        <authorList>
            <person name="Gilroy R."/>
            <person name="Ravi A."/>
            <person name="Getino M."/>
            <person name="Pursley I."/>
            <person name="Horton D.L."/>
            <person name="Alikhan N.F."/>
            <person name="Baker D."/>
            <person name="Gharbi K."/>
            <person name="Hall N."/>
            <person name="Watson M."/>
            <person name="Adriaenssens E.M."/>
            <person name="Foster-Nyarko E."/>
            <person name="Jarju S."/>
            <person name="Secka A."/>
            <person name="Antonio M."/>
            <person name="Oren A."/>
            <person name="Chaudhuri R.R."/>
            <person name="La Ragione R."/>
            <person name="Hildebrand F."/>
            <person name="Pallen M.J."/>
        </authorList>
    </citation>
    <scope>NUCLEOTIDE SEQUENCE</scope>
    <source>
        <strain evidence="13">CHK186-16707</strain>
    </source>
</reference>
<dbReference type="PANTHER" id="PTHR30614">
    <property type="entry name" value="MEMBRANE COMPONENT OF AMINO ACID ABC TRANSPORTER"/>
    <property type="match status" value="1"/>
</dbReference>
<keyword evidence="10 11" id="KW-0472">Membrane</keyword>
<protein>
    <recommendedName>
        <fullName evidence="4">Putative glutamine transport system permease protein GlnP</fullName>
    </recommendedName>
</protein>
<evidence type="ECO:0000256" key="3">
    <source>
        <dbReference type="ARBA" id="ARBA00010072"/>
    </source>
</evidence>
<evidence type="ECO:0000259" key="12">
    <source>
        <dbReference type="PROSITE" id="PS50928"/>
    </source>
</evidence>
<keyword evidence="8" id="KW-0029">Amino-acid transport</keyword>
<dbReference type="InterPro" id="IPR043429">
    <property type="entry name" value="ArtM/GltK/GlnP/TcyL/YhdX-like"/>
</dbReference>
<dbReference type="CDD" id="cd06261">
    <property type="entry name" value="TM_PBP2"/>
    <property type="match status" value="1"/>
</dbReference>
<evidence type="ECO:0000256" key="5">
    <source>
        <dbReference type="ARBA" id="ARBA00022448"/>
    </source>
</evidence>
<dbReference type="PANTHER" id="PTHR30614:SF20">
    <property type="entry name" value="GLUTAMINE TRANSPORT SYSTEM PERMEASE PROTEIN GLNP"/>
    <property type="match status" value="1"/>
</dbReference>
<keyword evidence="7 11" id="KW-0812">Transmembrane</keyword>
<keyword evidence="6" id="KW-1003">Cell membrane</keyword>
<dbReference type="PROSITE" id="PS50928">
    <property type="entry name" value="ABC_TM1"/>
    <property type="match status" value="1"/>
</dbReference>
<dbReference type="GO" id="GO:0043190">
    <property type="term" value="C:ATP-binding cassette (ABC) transporter complex"/>
    <property type="evidence" value="ECO:0007669"/>
    <property type="project" value="InterPro"/>
</dbReference>
<evidence type="ECO:0000256" key="6">
    <source>
        <dbReference type="ARBA" id="ARBA00022475"/>
    </source>
</evidence>
<evidence type="ECO:0000256" key="4">
    <source>
        <dbReference type="ARBA" id="ARBA00016506"/>
    </source>
</evidence>
<dbReference type="FunFam" id="1.10.3720.10:FF:000033">
    <property type="entry name" value="Polar amino acid ABC transporter permease"/>
    <property type="match status" value="1"/>
</dbReference>
<dbReference type="Proteomes" id="UP000824225">
    <property type="component" value="Unassembled WGS sequence"/>
</dbReference>
<evidence type="ECO:0000256" key="8">
    <source>
        <dbReference type="ARBA" id="ARBA00022970"/>
    </source>
</evidence>
<evidence type="ECO:0000256" key="7">
    <source>
        <dbReference type="ARBA" id="ARBA00022692"/>
    </source>
</evidence>
<evidence type="ECO:0000256" key="9">
    <source>
        <dbReference type="ARBA" id="ARBA00022989"/>
    </source>
</evidence>
<dbReference type="EMBL" id="DXAN01000028">
    <property type="protein sequence ID" value="HJA09241.1"/>
    <property type="molecule type" value="Genomic_DNA"/>
</dbReference>